<dbReference type="Gene3D" id="3.30.420.10">
    <property type="entry name" value="Ribonuclease H-like superfamily/Ribonuclease H"/>
    <property type="match status" value="1"/>
</dbReference>
<evidence type="ECO:0000256" key="1">
    <source>
        <dbReference type="SAM" id="MobiDB-lite"/>
    </source>
</evidence>
<reference evidence="2 3" key="1">
    <citation type="submission" date="2022-12" db="EMBL/GenBank/DDBJ databases">
        <title>Chromosome-level genome of Tegillarca granosa.</title>
        <authorList>
            <person name="Kim J."/>
        </authorList>
    </citation>
    <scope>NUCLEOTIDE SEQUENCE [LARGE SCALE GENOMIC DNA]</scope>
    <source>
        <strain evidence="2">Teg-2019</strain>
        <tissue evidence="2">Adductor muscle</tissue>
    </source>
</reference>
<dbReference type="PANTHER" id="PTHR33939">
    <property type="entry name" value="PROTEIN CBG22215"/>
    <property type="match status" value="1"/>
</dbReference>
<feature type="region of interest" description="Disordered" evidence="1">
    <location>
        <begin position="133"/>
        <end position="173"/>
    </location>
</feature>
<evidence type="ECO:0000313" key="2">
    <source>
        <dbReference type="EMBL" id="KAJ8316792.1"/>
    </source>
</evidence>
<evidence type="ECO:0008006" key="4">
    <source>
        <dbReference type="Google" id="ProtNLM"/>
    </source>
</evidence>
<feature type="compositionally biased region" description="Acidic residues" evidence="1">
    <location>
        <begin position="159"/>
        <end position="173"/>
    </location>
</feature>
<protein>
    <recommendedName>
        <fullName evidence="4">Tc1-like transposase DDE domain-containing protein</fullName>
    </recommendedName>
</protein>
<feature type="compositionally biased region" description="Acidic residues" evidence="1">
    <location>
        <begin position="133"/>
        <end position="150"/>
    </location>
</feature>
<evidence type="ECO:0000313" key="3">
    <source>
        <dbReference type="Proteomes" id="UP001217089"/>
    </source>
</evidence>
<comment type="caution">
    <text evidence="2">The sequence shown here is derived from an EMBL/GenBank/DDBJ whole genome shotgun (WGS) entry which is preliminary data.</text>
</comment>
<sequence length="173" mass="20323">MEEKRHPRMVQETQRTIYRRHGTPKAANGMQTAKLFHHLTKLILREHGHKILRLPPYHAYLNPIEVIWADLKSYVGSKNLKFNLSEVQQLTEKHLKEISTEKWKKNIELEYWKNDIAVDEEIEKNVINLEDTDSIDDETDKVEEDEEEEASIVTAEETTITEETTETADEILL</sequence>
<dbReference type="InterPro" id="IPR036397">
    <property type="entry name" value="RNaseH_sf"/>
</dbReference>
<dbReference type="Proteomes" id="UP001217089">
    <property type="component" value="Unassembled WGS sequence"/>
</dbReference>
<accession>A0ABQ9FHK9</accession>
<organism evidence="2 3">
    <name type="scientific">Tegillarca granosa</name>
    <name type="common">Malaysian cockle</name>
    <name type="synonym">Anadara granosa</name>
    <dbReference type="NCBI Taxonomy" id="220873"/>
    <lineage>
        <taxon>Eukaryota</taxon>
        <taxon>Metazoa</taxon>
        <taxon>Spiralia</taxon>
        <taxon>Lophotrochozoa</taxon>
        <taxon>Mollusca</taxon>
        <taxon>Bivalvia</taxon>
        <taxon>Autobranchia</taxon>
        <taxon>Pteriomorphia</taxon>
        <taxon>Arcoida</taxon>
        <taxon>Arcoidea</taxon>
        <taxon>Arcidae</taxon>
        <taxon>Tegillarca</taxon>
    </lineage>
</organism>
<keyword evidence="3" id="KW-1185">Reference proteome</keyword>
<dbReference type="PANTHER" id="PTHR33939:SF1">
    <property type="entry name" value="DUF4371 DOMAIN-CONTAINING PROTEIN"/>
    <property type="match status" value="1"/>
</dbReference>
<dbReference type="EMBL" id="JARBDR010000246">
    <property type="protein sequence ID" value="KAJ8316792.1"/>
    <property type="molecule type" value="Genomic_DNA"/>
</dbReference>
<name>A0ABQ9FHK9_TEGGR</name>
<proteinExistence type="predicted"/>
<gene>
    <name evidence="2" type="ORF">KUTeg_004696</name>
</gene>